<dbReference type="PANTHER" id="PTHR38612:SF1">
    <property type="entry name" value="PROTEIN CBG06620"/>
    <property type="match status" value="1"/>
</dbReference>
<sequence length="205" mass="23129">MRSVAVVIFILPFVTLDETLNQKCRKLLLCSIKKDCVNLRYLVEKFNGAVINKRLYSDLDSSIDYGCIFTSGCSDECNNCPLCLTSKEQLVDVLSGTRRALNGECSTLVNCATDCVAQSNANFTTINYCLRHLCAFHCFDGSCNKCSAFVTRLFNQICVSAGFRRMVKQFDGQCYELFKQIVYSKFKEQFKRNGKQPAIGVHQHS</sequence>
<keyword evidence="1" id="KW-0732">Signal</keyword>
<keyword evidence="4" id="KW-1185">Reference proteome</keyword>
<evidence type="ECO:0000313" key="5">
    <source>
        <dbReference type="WBParaSite" id="DME_0000037301-mRNA-1"/>
    </source>
</evidence>
<dbReference type="WBParaSite" id="DME_0000037301-mRNA-1">
    <property type="protein sequence ID" value="DME_0000037301-mRNA-1"/>
    <property type="gene ID" value="DME_0000037301"/>
</dbReference>
<dbReference type="InterPro" id="IPR035161">
    <property type="entry name" value="DUF5332"/>
</dbReference>
<dbReference type="OrthoDB" id="5774172at2759"/>
<dbReference type="Proteomes" id="UP000274756">
    <property type="component" value="Unassembled WGS sequence"/>
</dbReference>
<gene>
    <name evidence="2" type="ORF">DME_LOCUS4733</name>
</gene>
<evidence type="ECO:0000313" key="2">
    <source>
        <dbReference type="EMBL" id="VDN54760.1"/>
    </source>
</evidence>
<feature type="chain" id="PRO_5041121250" evidence="1">
    <location>
        <begin position="17"/>
        <end position="205"/>
    </location>
</feature>
<dbReference type="EMBL" id="UYYG01001150">
    <property type="protein sequence ID" value="VDN54760.1"/>
    <property type="molecule type" value="Genomic_DNA"/>
</dbReference>
<protein>
    <submittedName>
        <fullName evidence="5">CPG4 domain-containing protein</fullName>
    </submittedName>
</protein>
<feature type="signal peptide" evidence="1">
    <location>
        <begin position="1"/>
        <end position="16"/>
    </location>
</feature>
<accession>A0A0N4U1A4</accession>
<dbReference type="AlphaFoldDB" id="A0A0N4U1A4"/>
<evidence type="ECO:0000313" key="4">
    <source>
        <dbReference type="Proteomes" id="UP000274756"/>
    </source>
</evidence>
<evidence type="ECO:0000256" key="1">
    <source>
        <dbReference type="SAM" id="SignalP"/>
    </source>
</evidence>
<proteinExistence type="predicted"/>
<reference evidence="5" key="1">
    <citation type="submission" date="2017-02" db="UniProtKB">
        <authorList>
            <consortium name="WormBaseParasite"/>
        </authorList>
    </citation>
    <scope>IDENTIFICATION</scope>
</reference>
<reference evidence="2 4" key="2">
    <citation type="submission" date="2018-11" db="EMBL/GenBank/DDBJ databases">
        <authorList>
            <consortium name="Pathogen Informatics"/>
        </authorList>
    </citation>
    <scope>NUCLEOTIDE SEQUENCE [LARGE SCALE GENOMIC DNA]</scope>
</reference>
<dbReference type="Proteomes" id="UP000038040">
    <property type="component" value="Unplaced"/>
</dbReference>
<organism evidence="3 5">
    <name type="scientific">Dracunculus medinensis</name>
    <name type="common">Guinea worm</name>
    <dbReference type="NCBI Taxonomy" id="318479"/>
    <lineage>
        <taxon>Eukaryota</taxon>
        <taxon>Metazoa</taxon>
        <taxon>Ecdysozoa</taxon>
        <taxon>Nematoda</taxon>
        <taxon>Chromadorea</taxon>
        <taxon>Rhabditida</taxon>
        <taxon>Spirurina</taxon>
        <taxon>Dracunculoidea</taxon>
        <taxon>Dracunculidae</taxon>
        <taxon>Dracunculus</taxon>
    </lineage>
</organism>
<dbReference type="Pfam" id="PF17266">
    <property type="entry name" value="DUF5332"/>
    <property type="match status" value="1"/>
</dbReference>
<name>A0A0N4U1A4_DRAME</name>
<dbReference type="PANTHER" id="PTHR38612">
    <property type="entry name" value="PROTEIN DCT-5-RELATED"/>
    <property type="match status" value="1"/>
</dbReference>
<evidence type="ECO:0000313" key="3">
    <source>
        <dbReference type="Proteomes" id="UP000038040"/>
    </source>
</evidence>